<keyword evidence="1" id="KW-1133">Transmembrane helix</keyword>
<feature type="transmembrane region" description="Helical" evidence="1">
    <location>
        <begin position="120"/>
        <end position="142"/>
    </location>
</feature>
<keyword evidence="1" id="KW-0812">Transmembrane</keyword>
<dbReference type="InterPro" id="IPR036908">
    <property type="entry name" value="RlpA-like_sf"/>
</dbReference>
<comment type="caution">
    <text evidence="2">The sequence shown here is derived from an EMBL/GenBank/DDBJ whole genome shotgun (WGS) entry which is preliminary data.</text>
</comment>
<accession>A0ABS7G656</accession>
<gene>
    <name evidence="2" type="ORF">K1Y72_32455</name>
</gene>
<keyword evidence="3" id="KW-1185">Reference proteome</keyword>
<dbReference type="Gene3D" id="1.10.10.10">
    <property type="entry name" value="Winged helix-like DNA-binding domain superfamily/Winged helix DNA-binding domain"/>
    <property type="match status" value="1"/>
</dbReference>
<evidence type="ECO:0000256" key="1">
    <source>
        <dbReference type="SAM" id="Phobius"/>
    </source>
</evidence>
<name>A0ABS7G656_9ACTN</name>
<proteinExistence type="predicted"/>
<protein>
    <submittedName>
        <fullName evidence="2">Uncharacterized protein</fullName>
    </submittedName>
</protein>
<keyword evidence="1" id="KW-0472">Membrane</keyword>
<dbReference type="Proteomes" id="UP000774570">
    <property type="component" value="Unassembled WGS sequence"/>
</dbReference>
<dbReference type="InterPro" id="IPR036388">
    <property type="entry name" value="WH-like_DNA-bd_sf"/>
</dbReference>
<evidence type="ECO:0000313" key="2">
    <source>
        <dbReference type="EMBL" id="MBW8487118.1"/>
    </source>
</evidence>
<dbReference type="Gene3D" id="2.40.40.10">
    <property type="entry name" value="RlpA-like domain"/>
    <property type="match status" value="1"/>
</dbReference>
<sequence length="306" mass="32633">MNTSAREAADQLVRLTRLVVRAEVLPDDGRWDGRAGAGPEDGGGDRILRHNQVTLTALEQQVMGLIVQGRYNGRLAGLLDIPPRVVEDHLAALLRDFGGRPGAAAVPAPEPRRGGRRGTLTLLLAPITASILVGGAAAAFALQAPQDAPRAARRAPATDALSPLAAYGASVQGGLQLRLPADVEASEDRLPRGLSTATSFWDRSTSRGAPMSYATIASPYWPLGTRVRITYGGRSTEGIVQDFGPAEWAVAQHRVPAIIDLSEKMMADLTGSARNTVLVRFQVVRWGRGEVYRVSGTGYRLAFGRD</sequence>
<organism evidence="2 3">
    <name type="scientific">Actinomadura parmotrematis</name>
    <dbReference type="NCBI Taxonomy" id="2864039"/>
    <lineage>
        <taxon>Bacteria</taxon>
        <taxon>Bacillati</taxon>
        <taxon>Actinomycetota</taxon>
        <taxon>Actinomycetes</taxon>
        <taxon>Streptosporangiales</taxon>
        <taxon>Thermomonosporaceae</taxon>
        <taxon>Actinomadura</taxon>
    </lineage>
</organism>
<evidence type="ECO:0000313" key="3">
    <source>
        <dbReference type="Proteomes" id="UP000774570"/>
    </source>
</evidence>
<dbReference type="RefSeq" id="WP_220170355.1">
    <property type="nucleotide sequence ID" value="NZ_JAIBOA010000030.1"/>
</dbReference>
<dbReference type="SUPFAM" id="SSF46894">
    <property type="entry name" value="C-terminal effector domain of the bipartite response regulators"/>
    <property type="match status" value="1"/>
</dbReference>
<reference evidence="2 3" key="1">
    <citation type="submission" date="2021-07" db="EMBL/GenBank/DDBJ databases">
        <title>Actinomadura sp. PM05-2 isolated from lichen.</title>
        <authorList>
            <person name="Somphong A."/>
            <person name="Phongsopitanun W."/>
            <person name="Tanasupawat S."/>
            <person name="Peongsungnone V."/>
        </authorList>
    </citation>
    <scope>NUCLEOTIDE SEQUENCE [LARGE SCALE GENOMIC DNA]</scope>
    <source>
        <strain evidence="2 3">PM05-2</strain>
    </source>
</reference>
<dbReference type="InterPro" id="IPR016032">
    <property type="entry name" value="Sig_transdc_resp-reg_C-effctor"/>
</dbReference>
<dbReference type="EMBL" id="JAIBOA010000030">
    <property type="protein sequence ID" value="MBW8487118.1"/>
    <property type="molecule type" value="Genomic_DNA"/>
</dbReference>